<dbReference type="Proteomes" id="UP001217178">
    <property type="component" value="Unassembled WGS sequence"/>
</dbReference>
<name>A0ABT5LN03_9GAMM</name>
<reference evidence="1 2" key="1">
    <citation type="submission" date="2023-02" db="EMBL/GenBank/DDBJ databases">
        <title>Entomopathogenic bacteria.</title>
        <authorList>
            <person name="Machado R.A."/>
        </authorList>
    </citation>
    <scope>NUCLEOTIDE SEQUENCE [LARGE SCALE GENOMIC DNA]</scope>
    <source>
        <strain evidence="1 2">XENO-10</strain>
    </source>
</reference>
<protein>
    <recommendedName>
        <fullName evidence="3">Integrase</fullName>
    </recommendedName>
</protein>
<sequence>NKKGFVSFLSIRSKEIAEPSETKTGLINPTIRTFEMTEKEQNLAELKRIAYEKHQAALTAWHEYACACDLGNERIAAFERYENIRLALRIG</sequence>
<gene>
    <name evidence="1" type="ORF">PSI23_21835</name>
</gene>
<comment type="caution">
    <text evidence="1">The sequence shown here is derived from an EMBL/GenBank/DDBJ whole genome shotgun (WGS) entry which is preliminary data.</text>
</comment>
<feature type="non-terminal residue" evidence="1">
    <location>
        <position position="1"/>
    </location>
</feature>
<accession>A0ABT5LN03</accession>
<keyword evidence="2" id="KW-1185">Reference proteome</keyword>
<proteinExistence type="predicted"/>
<evidence type="ECO:0000313" key="2">
    <source>
        <dbReference type="Proteomes" id="UP001217178"/>
    </source>
</evidence>
<evidence type="ECO:0000313" key="1">
    <source>
        <dbReference type="EMBL" id="MDC9591841.1"/>
    </source>
</evidence>
<organism evidence="1 2">
    <name type="scientific">Xenorhabdus yunnanensis</name>
    <dbReference type="NCBI Taxonomy" id="3025878"/>
    <lineage>
        <taxon>Bacteria</taxon>
        <taxon>Pseudomonadati</taxon>
        <taxon>Pseudomonadota</taxon>
        <taxon>Gammaproteobacteria</taxon>
        <taxon>Enterobacterales</taxon>
        <taxon>Morganellaceae</taxon>
        <taxon>Xenorhabdus</taxon>
    </lineage>
</organism>
<evidence type="ECO:0008006" key="3">
    <source>
        <dbReference type="Google" id="ProtNLM"/>
    </source>
</evidence>
<dbReference type="EMBL" id="JAQRFI010000210">
    <property type="protein sequence ID" value="MDC9591841.1"/>
    <property type="molecule type" value="Genomic_DNA"/>
</dbReference>